<organism evidence="1 2">
    <name type="scientific">Pedobacter cryoconitis</name>
    <dbReference type="NCBI Taxonomy" id="188932"/>
    <lineage>
        <taxon>Bacteria</taxon>
        <taxon>Pseudomonadati</taxon>
        <taxon>Bacteroidota</taxon>
        <taxon>Sphingobacteriia</taxon>
        <taxon>Sphingobacteriales</taxon>
        <taxon>Sphingobacteriaceae</taxon>
        <taxon>Pedobacter</taxon>
    </lineage>
</organism>
<name>A0A127V9V9_9SPHI</name>
<dbReference type="OrthoDB" id="1119824at2"/>
<dbReference type="RefSeq" id="WP_068398004.1">
    <property type="nucleotide sequence ID" value="NZ_CP014504.1"/>
</dbReference>
<evidence type="ECO:0000313" key="1">
    <source>
        <dbReference type="EMBL" id="AMP98182.1"/>
    </source>
</evidence>
<dbReference type="PATRIC" id="fig|188932.3.peg.1311"/>
<dbReference type="Proteomes" id="UP000071561">
    <property type="component" value="Chromosome"/>
</dbReference>
<dbReference type="EMBL" id="CP014504">
    <property type="protein sequence ID" value="AMP98182.1"/>
    <property type="molecule type" value="Genomic_DNA"/>
</dbReference>
<reference evidence="1 2" key="1">
    <citation type="submission" date="2016-03" db="EMBL/GenBank/DDBJ databases">
        <title>Complete genome sequence of Pedobacter cryoconitis PAMC 27485.</title>
        <authorList>
            <person name="Lee J."/>
            <person name="Kim O.-S."/>
        </authorList>
    </citation>
    <scope>NUCLEOTIDE SEQUENCE [LARGE SCALE GENOMIC DNA]</scope>
    <source>
        <strain evidence="1 2">PAMC 27485</strain>
    </source>
</reference>
<dbReference type="AlphaFoldDB" id="A0A127V9V9"/>
<dbReference type="KEGG" id="pcm:AY601_1260"/>
<accession>A0A127V9V9</accession>
<sequence length="121" mass="14273">MLSSYQELLRLLLPDFILENFELKSARKEHDILHIALEEVNSIPVAFEKDKLESKGFFPTITVQDFPMRGHQVFFHIKRRRWLNDTTGKVAYRDWSLVAKGTRMTGEFAAFLKQLSQYRPE</sequence>
<evidence type="ECO:0000313" key="2">
    <source>
        <dbReference type="Proteomes" id="UP000071561"/>
    </source>
</evidence>
<protein>
    <submittedName>
        <fullName evidence="1">Transposase</fullName>
    </submittedName>
</protein>
<gene>
    <name evidence="1" type="ORF">AY601_1260</name>
</gene>
<proteinExistence type="predicted"/>
<keyword evidence="2" id="KW-1185">Reference proteome</keyword>